<dbReference type="InterPro" id="IPR007060">
    <property type="entry name" value="FtsL/DivIC"/>
</dbReference>
<reference evidence="1 2" key="1">
    <citation type="submission" date="2018-11" db="EMBL/GenBank/DDBJ databases">
        <title>Complete genome sequence of Nocardioides baekrokdamisoli strain KCTC 39748.</title>
        <authorList>
            <person name="Kang S.W."/>
            <person name="Lee K.C."/>
            <person name="Kim K.K."/>
            <person name="Kim J.S."/>
            <person name="Kim D.S."/>
            <person name="Ko S.H."/>
            <person name="Yang S.H."/>
            <person name="Shin Y.K."/>
            <person name="Lee J.S."/>
        </authorList>
    </citation>
    <scope>NUCLEOTIDE SEQUENCE [LARGE SCALE GENOMIC DNA]</scope>
    <source>
        <strain evidence="1 2">KCTC 39748</strain>
    </source>
</reference>
<proteinExistence type="predicted"/>
<dbReference type="KEGG" id="nbe:Back2_22730"/>
<evidence type="ECO:0000313" key="1">
    <source>
        <dbReference type="EMBL" id="BBH17986.1"/>
    </source>
</evidence>
<organism evidence="1 2">
    <name type="scientific">Nocardioides baekrokdamisoli</name>
    <dbReference type="NCBI Taxonomy" id="1804624"/>
    <lineage>
        <taxon>Bacteria</taxon>
        <taxon>Bacillati</taxon>
        <taxon>Actinomycetota</taxon>
        <taxon>Actinomycetes</taxon>
        <taxon>Propionibacteriales</taxon>
        <taxon>Nocardioidaceae</taxon>
        <taxon>Nocardioides</taxon>
    </lineage>
</organism>
<dbReference type="RefSeq" id="WP_164512577.1">
    <property type="nucleotide sequence ID" value="NZ_AP019307.1"/>
</dbReference>
<name>A0A3G9II10_9ACTN</name>
<dbReference type="AlphaFoldDB" id="A0A3G9II10"/>
<dbReference type="Proteomes" id="UP000271573">
    <property type="component" value="Chromosome"/>
</dbReference>
<evidence type="ECO:0008006" key="3">
    <source>
        <dbReference type="Google" id="ProtNLM"/>
    </source>
</evidence>
<dbReference type="EMBL" id="AP019307">
    <property type="protein sequence ID" value="BBH17986.1"/>
    <property type="molecule type" value="Genomic_DNA"/>
</dbReference>
<sequence length="133" mass="14387">MVVVVLIAFGLAVSYASSLKAYLRQRDALNALEVQIEQLQSGNAITRDQIKRFGDPNYIKILAHQQLGYVMPGEIAYTALDAKGNKINPQAQLDNQSSVGVQQAPTAWWTTVQASIYAAGHPTAPTPAANLNH</sequence>
<protein>
    <recommendedName>
        <fullName evidence="3">Septum formation initiator</fullName>
    </recommendedName>
</protein>
<evidence type="ECO:0000313" key="2">
    <source>
        <dbReference type="Proteomes" id="UP000271573"/>
    </source>
</evidence>
<keyword evidence="2" id="KW-1185">Reference proteome</keyword>
<accession>A0A3G9II10</accession>
<gene>
    <name evidence="1" type="ORF">Back2_22730</name>
</gene>
<dbReference type="Pfam" id="PF04977">
    <property type="entry name" value="DivIC"/>
    <property type="match status" value="1"/>
</dbReference>